<name>A0ABN1J548_9FLAO</name>
<dbReference type="EMBL" id="BAAAGE010000004">
    <property type="protein sequence ID" value="GAA0729108.1"/>
    <property type="molecule type" value="Genomic_DNA"/>
</dbReference>
<sequence>MKKVLLAAALIGGTFFSANAEGNEIANDDLPGCVTTREIVEVHTVYFPNGNSATEYVYGNVTRCTSAVVTGVAVKVIK</sequence>
<feature type="signal peptide" evidence="1">
    <location>
        <begin position="1"/>
        <end position="20"/>
    </location>
</feature>
<organism evidence="2 3">
    <name type="scientific">Aquimarina litoralis</name>
    <dbReference type="NCBI Taxonomy" id="584605"/>
    <lineage>
        <taxon>Bacteria</taxon>
        <taxon>Pseudomonadati</taxon>
        <taxon>Bacteroidota</taxon>
        <taxon>Flavobacteriia</taxon>
        <taxon>Flavobacteriales</taxon>
        <taxon>Flavobacteriaceae</taxon>
        <taxon>Aquimarina</taxon>
    </lineage>
</organism>
<evidence type="ECO:0000256" key="1">
    <source>
        <dbReference type="SAM" id="SignalP"/>
    </source>
</evidence>
<proteinExistence type="predicted"/>
<gene>
    <name evidence="2" type="ORF">GCM10009430_38890</name>
</gene>
<reference evidence="2 3" key="1">
    <citation type="journal article" date="2019" name="Int. J. Syst. Evol. Microbiol.">
        <title>The Global Catalogue of Microorganisms (GCM) 10K type strain sequencing project: providing services to taxonomists for standard genome sequencing and annotation.</title>
        <authorList>
            <consortium name="The Broad Institute Genomics Platform"/>
            <consortium name="The Broad Institute Genome Sequencing Center for Infectious Disease"/>
            <person name="Wu L."/>
            <person name="Ma J."/>
        </authorList>
    </citation>
    <scope>NUCLEOTIDE SEQUENCE [LARGE SCALE GENOMIC DNA]</scope>
    <source>
        <strain evidence="2 3">JCM 15974</strain>
    </source>
</reference>
<evidence type="ECO:0000313" key="3">
    <source>
        <dbReference type="Proteomes" id="UP001501758"/>
    </source>
</evidence>
<accession>A0ABN1J548</accession>
<comment type="caution">
    <text evidence="2">The sequence shown here is derived from an EMBL/GenBank/DDBJ whole genome shotgun (WGS) entry which is preliminary data.</text>
</comment>
<protein>
    <submittedName>
        <fullName evidence="2">Uncharacterized protein</fullName>
    </submittedName>
</protein>
<dbReference type="RefSeq" id="WP_343913923.1">
    <property type="nucleotide sequence ID" value="NZ_BAAAGE010000004.1"/>
</dbReference>
<feature type="chain" id="PRO_5045198897" evidence="1">
    <location>
        <begin position="21"/>
        <end position="78"/>
    </location>
</feature>
<evidence type="ECO:0000313" key="2">
    <source>
        <dbReference type="EMBL" id="GAA0729108.1"/>
    </source>
</evidence>
<keyword evidence="1" id="KW-0732">Signal</keyword>
<dbReference type="Proteomes" id="UP001501758">
    <property type="component" value="Unassembled WGS sequence"/>
</dbReference>
<keyword evidence="3" id="KW-1185">Reference proteome</keyword>